<feature type="compositionally biased region" description="Basic residues" evidence="1">
    <location>
        <begin position="13"/>
        <end position="23"/>
    </location>
</feature>
<evidence type="ECO:0000256" key="2">
    <source>
        <dbReference type="SAM" id="Phobius"/>
    </source>
</evidence>
<accession>A0A9Q9AY60</accession>
<keyword evidence="2" id="KW-1133">Transmembrane helix</keyword>
<evidence type="ECO:0000313" key="4">
    <source>
        <dbReference type="Proteomes" id="UP001056384"/>
    </source>
</evidence>
<protein>
    <submittedName>
        <fullName evidence="3">Uncharacterized protein</fullName>
    </submittedName>
</protein>
<dbReference type="EMBL" id="CP099427">
    <property type="protein sequence ID" value="USW57574.1"/>
    <property type="molecule type" value="Genomic_DNA"/>
</dbReference>
<dbReference type="OrthoDB" id="4156595at2759"/>
<feature type="region of interest" description="Disordered" evidence="1">
    <location>
        <begin position="1"/>
        <end position="34"/>
    </location>
</feature>
<name>A0A9Q9AY60_9PEZI</name>
<keyword evidence="4" id="KW-1185">Reference proteome</keyword>
<reference evidence="3" key="1">
    <citation type="submission" date="2022-06" db="EMBL/GenBank/DDBJ databases">
        <title>Complete genome sequences of two strains of the flax pathogen Septoria linicola.</title>
        <authorList>
            <person name="Lapalu N."/>
            <person name="Simon A."/>
            <person name="Demenou B."/>
            <person name="Paumier D."/>
            <person name="Guillot M.-P."/>
            <person name="Gout L."/>
            <person name="Valade R."/>
        </authorList>
    </citation>
    <scope>NUCLEOTIDE SEQUENCE</scope>
    <source>
        <strain evidence="3">SE15195</strain>
    </source>
</reference>
<feature type="transmembrane region" description="Helical" evidence="2">
    <location>
        <begin position="57"/>
        <end position="78"/>
    </location>
</feature>
<sequence>MAAPSSGVDEHVKSHRGRLRGRNKKQDPFLELPDDVVKQTTQASAPYPSEDGHSSSLIADLIFTPLSVISFILSLLVVERQQRQWRYQNHAQPSQATSGSWFTSPEPYQDASGATWHPRLSWRRRGIAKVQINEVLEMRGRVVLSIVVWMALGLLALAYGSRRLYSWSFA</sequence>
<evidence type="ECO:0000313" key="3">
    <source>
        <dbReference type="EMBL" id="USW57574.1"/>
    </source>
</evidence>
<dbReference type="Proteomes" id="UP001056384">
    <property type="component" value="Chromosome 10"/>
</dbReference>
<keyword evidence="2" id="KW-0812">Transmembrane</keyword>
<feature type="transmembrane region" description="Helical" evidence="2">
    <location>
        <begin position="142"/>
        <end position="160"/>
    </location>
</feature>
<keyword evidence="2" id="KW-0472">Membrane</keyword>
<dbReference type="AlphaFoldDB" id="A0A9Q9AY60"/>
<evidence type="ECO:0000256" key="1">
    <source>
        <dbReference type="SAM" id="MobiDB-lite"/>
    </source>
</evidence>
<organism evidence="3 4">
    <name type="scientific">Septoria linicola</name>
    <dbReference type="NCBI Taxonomy" id="215465"/>
    <lineage>
        <taxon>Eukaryota</taxon>
        <taxon>Fungi</taxon>
        <taxon>Dikarya</taxon>
        <taxon>Ascomycota</taxon>
        <taxon>Pezizomycotina</taxon>
        <taxon>Dothideomycetes</taxon>
        <taxon>Dothideomycetidae</taxon>
        <taxon>Mycosphaerellales</taxon>
        <taxon>Mycosphaerellaceae</taxon>
        <taxon>Septoria</taxon>
    </lineage>
</organism>
<proteinExistence type="predicted"/>
<gene>
    <name evidence="3" type="ORF">Slin15195_G108930</name>
</gene>